<protein>
    <submittedName>
        <fullName evidence="2">Uncharacterized protein</fullName>
    </submittedName>
</protein>
<gene>
    <name evidence="2" type="ORF">Raf01_94700</name>
</gene>
<dbReference type="EMBL" id="BONZ01000122">
    <property type="protein sequence ID" value="GIH21298.1"/>
    <property type="molecule type" value="Genomic_DNA"/>
</dbReference>
<accession>A0A8J3VWY6</accession>
<evidence type="ECO:0000313" key="2">
    <source>
        <dbReference type="EMBL" id="GIH21298.1"/>
    </source>
</evidence>
<sequence>MRSRPTPRHGPPQDDFTKLSNSNHWLDRLGDDPGATIRKSVAEIVDEQVPGATVRWMKITDEPKYLTSGRRTPDDPNKLIVTRAALAAAFAIGVDAPSRNYEILWGTYSIAVVGLDHAEARNQVWFDLWTVLDQAEQHLRARIMEVQLPG</sequence>
<organism evidence="2 3">
    <name type="scientific">Rugosimonospora africana</name>
    <dbReference type="NCBI Taxonomy" id="556532"/>
    <lineage>
        <taxon>Bacteria</taxon>
        <taxon>Bacillati</taxon>
        <taxon>Actinomycetota</taxon>
        <taxon>Actinomycetes</taxon>
        <taxon>Micromonosporales</taxon>
        <taxon>Micromonosporaceae</taxon>
        <taxon>Rugosimonospora</taxon>
    </lineage>
</organism>
<proteinExistence type="predicted"/>
<dbReference type="Proteomes" id="UP000642748">
    <property type="component" value="Unassembled WGS sequence"/>
</dbReference>
<feature type="region of interest" description="Disordered" evidence="1">
    <location>
        <begin position="1"/>
        <end position="21"/>
    </location>
</feature>
<keyword evidence="3" id="KW-1185">Reference proteome</keyword>
<evidence type="ECO:0000256" key="1">
    <source>
        <dbReference type="SAM" id="MobiDB-lite"/>
    </source>
</evidence>
<dbReference type="AlphaFoldDB" id="A0A8J3VWY6"/>
<evidence type="ECO:0000313" key="3">
    <source>
        <dbReference type="Proteomes" id="UP000642748"/>
    </source>
</evidence>
<comment type="caution">
    <text evidence="2">The sequence shown here is derived from an EMBL/GenBank/DDBJ whole genome shotgun (WGS) entry which is preliminary data.</text>
</comment>
<reference evidence="2" key="1">
    <citation type="submission" date="2021-01" db="EMBL/GenBank/DDBJ databases">
        <title>Whole genome shotgun sequence of Rugosimonospora africana NBRC 104875.</title>
        <authorList>
            <person name="Komaki H."/>
            <person name="Tamura T."/>
        </authorList>
    </citation>
    <scope>NUCLEOTIDE SEQUENCE</scope>
    <source>
        <strain evidence="2">NBRC 104875</strain>
    </source>
</reference>
<name>A0A8J3VWY6_9ACTN</name>